<name>A0A553PBZ9_TIGCA</name>
<sequence>MVKEFDEAQGSLGAIGRQMAEDSDMMAPNQVIRNPMMGSRVPQALSQTPKVTARPTPTMEKDIAYKRVGSSHGRNISEDERNVALDRMNLVKRRQHDGETFNNYYTSLRILAEDAQLRDMDCNAWMSTLRRLKLLSHTPTLDLKDTLALCRSDEKGRVGNADLECHSKTMIAAARINAALTTRTGNQNFEEYLPMGTTVKVGLKLGGRRTKEVISFCKSITGFYLSRHACKSLGTIPEIFPQPMPIQETKVGTNKRLSESSTVSPEEIMKTKSALLFEY</sequence>
<proteinExistence type="predicted"/>
<feature type="non-terminal residue" evidence="1">
    <location>
        <position position="279"/>
    </location>
</feature>
<dbReference type="AlphaFoldDB" id="A0A553PBZ9"/>
<evidence type="ECO:0008006" key="3">
    <source>
        <dbReference type="Google" id="ProtNLM"/>
    </source>
</evidence>
<protein>
    <recommendedName>
        <fullName evidence="3">Retrotransposon gag domain-containing protein</fullName>
    </recommendedName>
</protein>
<accession>A0A553PBZ9</accession>
<dbReference type="EMBL" id="VCGU01000005">
    <property type="protein sequence ID" value="TRY75211.1"/>
    <property type="molecule type" value="Genomic_DNA"/>
</dbReference>
<dbReference type="Proteomes" id="UP000318571">
    <property type="component" value="Chromosome 2"/>
</dbReference>
<reference evidence="1 2" key="1">
    <citation type="journal article" date="2018" name="Nat. Ecol. Evol.">
        <title>Genomic signatures of mitonuclear coevolution across populations of Tigriopus californicus.</title>
        <authorList>
            <person name="Barreto F.S."/>
            <person name="Watson E.T."/>
            <person name="Lima T.G."/>
            <person name="Willett C.S."/>
            <person name="Edmands S."/>
            <person name="Li W."/>
            <person name="Burton R.S."/>
        </authorList>
    </citation>
    <scope>NUCLEOTIDE SEQUENCE [LARGE SCALE GENOMIC DNA]</scope>
    <source>
        <strain evidence="1 2">San Diego</strain>
    </source>
</reference>
<keyword evidence="2" id="KW-1185">Reference proteome</keyword>
<gene>
    <name evidence="1" type="ORF">TCAL_15662</name>
</gene>
<comment type="caution">
    <text evidence="1">The sequence shown here is derived from an EMBL/GenBank/DDBJ whole genome shotgun (WGS) entry which is preliminary data.</text>
</comment>
<evidence type="ECO:0000313" key="1">
    <source>
        <dbReference type="EMBL" id="TRY75211.1"/>
    </source>
</evidence>
<organism evidence="1 2">
    <name type="scientific">Tigriopus californicus</name>
    <name type="common">Marine copepod</name>
    <dbReference type="NCBI Taxonomy" id="6832"/>
    <lineage>
        <taxon>Eukaryota</taxon>
        <taxon>Metazoa</taxon>
        <taxon>Ecdysozoa</taxon>
        <taxon>Arthropoda</taxon>
        <taxon>Crustacea</taxon>
        <taxon>Multicrustacea</taxon>
        <taxon>Hexanauplia</taxon>
        <taxon>Copepoda</taxon>
        <taxon>Harpacticoida</taxon>
        <taxon>Harpacticidae</taxon>
        <taxon>Tigriopus</taxon>
    </lineage>
</organism>
<evidence type="ECO:0000313" key="2">
    <source>
        <dbReference type="Proteomes" id="UP000318571"/>
    </source>
</evidence>